<evidence type="ECO:0000256" key="6">
    <source>
        <dbReference type="ARBA" id="ARBA00022759"/>
    </source>
</evidence>
<dbReference type="Gene3D" id="3.40.50.300">
    <property type="entry name" value="P-loop containing nucleotide triphosphate hydrolases"/>
    <property type="match status" value="2"/>
</dbReference>
<evidence type="ECO:0000256" key="10">
    <source>
        <dbReference type="RuleBase" id="RU364115"/>
    </source>
</evidence>
<evidence type="ECO:0000256" key="4">
    <source>
        <dbReference type="ARBA" id="ARBA00022741"/>
    </source>
</evidence>
<keyword evidence="3" id="KW-0540">Nuclease</keyword>
<evidence type="ECO:0000313" key="13">
    <source>
        <dbReference type="EMBL" id="TRO82558.1"/>
    </source>
</evidence>
<dbReference type="Gene3D" id="3.90.1570.50">
    <property type="match status" value="1"/>
</dbReference>
<name>A0A550JH78_9BACT</name>
<keyword evidence="4 10" id="KW-0547">Nucleotide-binding</keyword>
<evidence type="ECO:0000256" key="9">
    <source>
        <dbReference type="ARBA" id="ARBA00023125"/>
    </source>
</evidence>
<dbReference type="Pfam" id="PF11867">
    <property type="entry name" value="T1RH-like_C"/>
    <property type="match status" value="1"/>
</dbReference>
<dbReference type="NCBIfam" id="TIGR00348">
    <property type="entry name" value="hsdR"/>
    <property type="match status" value="1"/>
</dbReference>
<dbReference type="InterPro" id="IPR021810">
    <property type="entry name" value="T1RH-like_C"/>
</dbReference>
<evidence type="ECO:0000256" key="5">
    <source>
        <dbReference type="ARBA" id="ARBA00022747"/>
    </source>
</evidence>
<dbReference type="GO" id="GO:0003677">
    <property type="term" value="F:DNA binding"/>
    <property type="evidence" value="ECO:0007669"/>
    <property type="project" value="UniProtKB-KW"/>
</dbReference>
<evidence type="ECO:0000313" key="14">
    <source>
        <dbReference type="Proteomes" id="UP000317155"/>
    </source>
</evidence>
<evidence type="ECO:0000256" key="3">
    <source>
        <dbReference type="ARBA" id="ARBA00022722"/>
    </source>
</evidence>
<dbReference type="Pfam" id="PF18766">
    <property type="entry name" value="SWI2_SNF2"/>
    <property type="match status" value="1"/>
</dbReference>
<dbReference type="InterPro" id="IPR014001">
    <property type="entry name" value="Helicase_ATP-bd"/>
</dbReference>
<comment type="subunit">
    <text evidence="10">The type I restriction/modification system is composed of three polypeptides R, M and S.</text>
</comment>
<keyword evidence="7 10" id="KW-0378">Hydrolase</keyword>
<comment type="similarity">
    <text evidence="2 10">Belongs to the HsdR family.</text>
</comment>
<dbReference type="InterPro" id="IPR055180">
    <property type="entry name" value="HsdR_RecA-like_helicase_dom_2"/>
</dbReference>
<feature type="domain" description="Helicase ATP-binding" evidence="12">
    <location>
        <begin position="264"/>
        <end position="461"/>
    </location>
</feature>
<keyword evidence="9 10" id="KW-0238">DNA-binding</keyword>
<dbReference type="PANTHER" id="PTHR30195:SF15">
    <property type="entry name" value="TYPE I RESTRICTION ENZYME HINDI ENDONUCLEASE SUBUNIT"/>
    <property type="match status" value="1"/>
</dbReference>
<keyword evidence="11" id="KW-0175">Coiled coil</keyword>
<dbReference type="AlphaFoldDB" id="A0A550JH78"/>
<protein>
    <recommendedName>
        <fullName evidence="10">Type I restriction enzyme endonuclease subunit</fullName>
        <shortName evidence="10">R protein</shortName>
        <ecNumber evidence="10">3.1.21.3</ecNumber>
    </recommendedName>
</protein>
<gene>
    <name evidence="13" type="ORF">FL622_05040</name>
</gene>
<dbReference type="CDD" id="cd18800">
    <property type="entry name" value="SF2_C_EcoR124I-like"/>
    <property type="match status" value="1"/>
</dbReference>
<dbReference type="InterPro" id="IPR004473">
    <property type="entry name" value="Restrct_endonuc_typeI_HsdR"/>
</dbReference>
<dbReference type="EC" id="3.1.21.3" evidence="10"/>
<dbReference type="CDD" id="cd22332">
    <property type="entry name" value="HsdR_N"/>
    <property type="match status" value="1"/>
</dbReference>
<comment type="catalytic activity">
    <reaction evidence="1 10">
        <text>Endonucleolytic cleavage of DNA to give random double-stranded fragments with terminal 5'-phosphates, ATP is simultaneously hydrolyzed.</text>
        <dbReference type="EC" id="3.1.21.3"/>
    </reaction>
</comment>
<dbReference type="PANTHER" id="PTHR30195">
    <property type="entry name" value="TYPE I SITE-SPECIFIC DEOXYRIBONUCLEASE PROTEIN SUBUNIT M AND R"/>
    <property type="match status" value="1"/>
</dbReference>
<evidence type="ECO:0000256" key="8">
    <source>
        <dbReference type="ARBA" id="ARBA00022840"/>
    </source>
</evidence>
<dbReference type="GO" id="GO:0009307">
    <property type="term" value="P:DNA restriction-modification system"/>
    <property type="evidence" value="ECO:0007669"/>
    <property type="project" value="UniProtKB-KW"/>
</dbReference>
<accession>A0A550JH78</accession>
<dbReference type="SUPFAM" id="SSF52540">
    <property type="entry name" value="P-loop containing nucleoside triphosphate hydrolases"/>
    <property type="match status" value="1"/>
</dbReference>
<evidence type="ECO:0000256" key="11">
    <source>
        <dbReference type="SAM" id="Coils"/>
    </source>
</evidence>
<comment type="function">
    <text evidence="10">Subunit R is required for both nuclease and ATPase activities, but not for modification.</text>
</comment>
<dbReference type="InterPro" id="IPR051268">
    <property type="entry name" value="Type-I_R_enzyme_R_subunit"/>
</dbReference>
<evidence type="ECO:0000256" key="2">
    <source>
        <dbReference type="ARBA" id="ARBA00008598"/>
    </source>
</evidence>
<dbReference type="Pfam" id="PF22679">
    <property type="entry name" value="T1R_D3-like"/>
    <property type="match status" value="1"/>
</dbReference>
<dbReference type="Proteomes" id="UP000317155">
    <property type="component" value="Unassembled WGS sequence"/>
</dbReference>
<sequence>MTPAPYTEDTLVQQTTAEYLEQELGWESVYAYNNEDFGPDSLLGRESDREVVLTRTLRAKIEELNPGLPATAYEDAIRQIVTVSATQTMAATNREKYELIKDGVQVTFRNAKGERERRRLWVFDFDNPENNHFLCVRELWVRGDLYRRRADILGFVNGLPLLFMELKNVSKDIRAAYERNFLDYKDTVPHLFHHNAVVVLANGVDAKLGSLTSRFEHFHEWKRLAENQPGVVAMETLLKGVCAKANFLDLVENFIVFDDSAGESRKILARNHQYLGVNRAIAAVRDRKGRDGKLGVFWHTQGSGKSYSMVLFTRKVHRKLGGNFTFLILTDRDDLDTQIYKTFAGCGVVDNDRDPCRAASGGHLAQLLAQHKSHVFSLIQKFNQTVSEGEAYSRRDDLIVITDEAHRTQYGTLALNMRNALPNAGYIGFTGTPLFKDDEITRRVFGDYVSTYDFQRAVEDKATVPLYYDARGDKLGVAVGDLNERIAEKLEELETGNIDVEQRLEQELKRDYHIITAGKRLDQVARDFVQHYSLGWETGKAMLVCIDKITCVRMHKLVEFYWNERIGELEAQLPQATDEQDEQYRRRQIEWMRRTQMAVVVSEEQGEVEKFRKWDLDITPHRRLIKEGIDLPEAMRKQPQFQNMQRLSLDDAFKAEEHPFRVAIVCAMWLTGFDVPSLSTLYLDKPLKAHTLMQAIARANRVNEGKNNGMIVDYCGILKNLRKALATFAGTGDDGRGGNGGETEPAKPDEELLADLREAIAFVRAFLEERSASLDGIIGQSGFARNAAILAAKEAANENDETRKRFEVMCRAVFSKFKACITIEGVNACRDDFDAINIVYKSLQQDREQADITDIIRQLHQVVDGAIEVREGPAEIAEGVYDISKIDFERLRREFERSPAKRTTVQNLKTAIEERLQRLLQQNPLRTDFQRHYEEIVAKYNREKDRVTIEKTFEELLQIMGKMDDEESRAVREGLNEESLAVFDLLRKPDLTSGDIKRIKAVAVDLLETLKAEKLRINHWRDKESTRDAVRLTIQDYLWSEQTGLPETYSEEDVRDKTEAVFVHVFRAYPTVPSPYYASMASLA</sequence>
<dbReference type="RefSeq" id="WP_092056667.1">
    <property type="nucleotide sequence ID" value="NZ_FOJJ01000023.1"/>
</dbReference>
<organism evidence="13 14">
    <name type="scientific">Trichloromonas acetexigens</name>
    <dbReference type="NCBI Taxonomy" id="38815"/>
    <lineage>
        <taxon>Bacteria</taxon>
        <taxon>Pseudomonadati</taxon>
        <taxon>Thermodesulfobacteriota</taxon>
        <taxon>Desulfuromonadia</taxon>
        <taxon>Desulfuromonadales</taxon>
        <taxon>Trichloromonadaceae</taxon>
        <taxon>Trichloromonas</taxon>
    </lineage>
</organism>
<keyword evidence="8 10" id="KW-0067">ATP-binding</keyword>
<feature type="coiled-coil region" evidence="11">
    <location>
        <begin position="483"/>
        <end position="510"/>
    </location>
</feature>
<proteinExistence type="inferred from homology"/>
<dbReference type="InterPro" id="IPR040980">
    <property type="entry name" value="SWI2_SNF2"/>
</dbReference>
<dbReference type="InterPro" id="IPR007409">
    <property type="entry name" value="Restrct_endonuc_type1_HsdR_N"/>
</dbReference>
<keyword evidence="6 13" id="KW-0255">Endonuclease</keyword>
<keyword evidence="14" id="KW-1185">Reference proteome</keyword>
<dbReference type="Pfam" id="PF04313">
    <property type="entry name" value="HSDR_N"/>
    <property type="match status" value="1"/>
</dbReference>
<dbReference type="InterPro" id="IPR027417">
    <property type="entry name" value="P-loop_NTPase"/>
</dbReference>
<comment type="caution">
    <text evidence="13">The sequence shown here is derived from an EMBL/GenBank/DDBJ whole genome shotgun (WGS) entry which is preliminary data.</text>
</comment>
<dbReference type="GO" id="GO:0005524">
    <property type="term" value="F:ATP binding"/>
    <property type="evidence" value="ECO:0007669"/>
    <property type="project" value="UniProtKB-KW"/>
</dbReference>
<evidence type="ECO:0000259" key="12">
    <source>
        <dbReference type="SMART" id="SM00487"/>
    </source>
</evidence>
<evidence type="ECO:0000256" key="7">
    <source>
        <dbReference type="ARBA" id="ARBA00022801"/>
    </source>
</evidence>
<keyword evidence="5 10" id="KW-0680">Restriction system</keyword>
<dbReference type="GO" id="GO:0009035">
    <property type="term" value="F:type I site-specific deoxyribonuclease activity"/>
    <property type="evidence" value="ECO:0007669"/>
    <property type="project" value="UniProtKB-EC"/>
</dbReference>
<dbReference type="EMBL" id="VJVV01000003">
    <property type="protein sequence ID" value="TRO82558.1"/>
    <property type="molecule type" value="Genomic_DNA"/>
</dbReference>
<dbReference type="OrthoDB" id="9758243at2"/>
<evidence type="ECO:0000256" key="1">
    <source>
        <dbReference type="ARBA" id="ARBA00000851"/>
    </source>
</evidence>
<reference evidence="13 14" key="1">
    <citation type="submission" date="2019-07" db="EMBL/GenBank/DDBJ databases">
        <title>Insights of Desulfuromonas acetexigens electromicrobiology.</title>
        <authorList>
            <person name="Katuri K."/>
            <person name="Sapireddy V."/>
            <person name="Shaw D.R."/>
            <person name="Saikaly P."/>
        </authorList>
    </citation>
    <scope>NUCLEOTIDE SEQUENCE [LARGE SCALE GENOMIC DNA]</scope>
    <source>
        <strain evidence="13 14">2873</strain>
    </source>
</reference>
<dbReference type="SMART" id="SM00487">
    <property type="entry name" value="DEXDc"/>
    <property type="match status" value="1"/>
</dbReference>